<organism evidence="1 2">
    <name type="scientific">Rhipicephalus microplus</name>
    <name type="common">Cattle tick</name>
    <name type="synonym">Boophilus microplus</name>
    <dbReference type="NCBI Taxonomy" id="6941"/>
    <lineage>
        <taxon>Eukaryota</taxon>
        <taxon>Metazoa</taxon>
        <taxon>Ecdysozoa</taxon>
        <taxon>Arthropoda</taxon>
        <taxon>Chelicerata</taxon>
        <taxon>Arachnida</taxon>
        <taxon>Acari</taxon>
        <taxon>Parasitiformes</taxon>
        <taxon>Ixodida</taxon>
        <taxon>Ixodoidea</taxon>
        <taxon>Ixodidae</taxon>
        <taxon>Rhipicephalinae</taxon>
        <taxon>Rhipicephalus</taxon>
        <taxon>Boophilus</taxon>
    </lineage>
</organism>
<comment type="caution">
    <text evidence="1">The sequence shown here is derived from an EMBL/GenBank/DDBJ whole genome shotgun (WGS) entry which is preliminary data.</text>
</comment>
<reference evidence="1" key="1">
    <citation type="journal article" date="2020" name="Cell">
        <title>Large-Scale Comparative Analyses of Tick Genomes Elucidate Their Genetic Diversity and Vector Capacities.</title>
        <authorList>
            <consortium name="Tick Genome and Microbiome Consortium (TIGMIC)"/>
            <person name="Jia N."/>
            <person name="Wang J."/>
            <person name="Shi W."/>
            <person name="Du L."/>
            <person name="Sun Y."/>
            <person name="Zhan W."/>
            <person name="Jiang J.F."/>
            <person name="Wang Q."/>
            <person name="Zhang B."/>
            <person name="Ji P."/>
            <person name="Bell-Sakyi L."/>
            <person name="Cui X.M."/>
            <person name="Yuan T.T."/>
            <person name="Jiang B.G."/>
            <person name="Yang W.F."/>
            <person name="Lam T.T."/>
            <person name="Chang Q.C."/>
            <person name="Ding S.J."/>
            <person name="Wang X.J."/>
            <person name="Zhu J.G."/>
            <person name="Ruan X.D."/>
            <person name="Zhao L."/>
            <person name="Wei J.T."/>
            <person name="Ye R.Z."/>
            <person name="Que T.C."/>
            <person name="Du C.H."/>
            <person name="Zhou Y.H."/>
            <person name="Cheng J.X."/>
            <person name="Dai P.F."/>
            <person name="Guo W.B."/>
            <person name="Han X.H."/>
            <person name="Huang E.J."/>
            <person name="Li L.F."/>
            <person name="Wei W."/>
            <person name="Gao Y.C."/>
            <person name="Liu J.Z."/>
            <person name="Shao H.Z."/>
            <person name="Wang X."/>
            <person name="Wang C.C."/>
            <person name="Yang T.C."/>
            <person name="Huo Q.B."/>
            <person name="Li W."/>
            <person name="Chen H.Y."/>
            <person name="Chen S.E."/>
            <person name="Zhou L.G."/>
            <person name="Ni X.B."/>
            <person name="Tian J.H."/>
            <person name="Sheng Y."/>
            <person name="Liu T."/>
            <person name="Pan Y.S."/>
            <person name="Xia L.Y."/>
            <person name="Li J."/>
            <person name="Zhao F."/>
            <person name="Cao W.C."/>
        </authorList>
    </citation>
    <scope>NUCLEOTIDE SEQUENCE</scope>
    <source>
        <strain evidence="1">Rmic-2018</strain>
    </source>
</reference>
<dbReference type="Proteomes" id="UP000821866">
    <property type="component" value="Chromosome 6"/>
</dbReference>
<proteinExistence type="predicted"/>
<dbReference type="EMBL" id="JABSTU010000008">
    <property type="protein sequence ID" value="KAH8023845.1"/>
    <property type="molecule type" value="Genomic_DNA"/>
</dbReference>
<evidence type="ECO:0000313" key="1">
    <source>
        <dbReference type="EMBL" id="KAH8023845.1"/>
    </source>
</evidence>
<dbReference type="AlphaFoldDB" id="A0A9J6DNM1"/>
<reference evidence="1" key="2">
    <citation type="submission" date="2021-09" db="EMBL/GenBank/DDBJ databases">
        <authorList>
            <person name="Jia N."/>
            <person name="Wang J."/>
            <person name="Shi W."/>
            <person name="Du L."/>
            <person name="Sun Y."/>
            <person name="Zhan W."/>
            <person name="Jiang J."/>
            <person name="Wang Q."/>
            <person name="Zhang B."/>
            <person name="Ji P."/>
            <person name="Sakyi L.B."/>
            <person name="Cui X."/>
            <person name="Yuan T."/>
            <person name="Jiang B."/>
            <person name="Yang W."/>
            <person name="Lam T.T.-Y."/>
            <person name="Chang Q."/>
            <person name="Ding S."/>
            <person name="Wang X."/>
            <person name="Zhu J."/>
            <person name="Ruan X."/>
            <person name="Zhao L."/>
            <person name="Wei J."/>
            <person name="Que T."/>
            <person name="Du C."/>
            <person name="Cheng J."/>
            <person name="Dai P."/>
            <person name="Han X."/>
            <person name="Huang E."/>
            <person name="Gao Y."/>
            <person name="Liu J."/>
            <person name="Shao H."/>
            <person name="Ye R."/>
            <person name="Li L."/>
            <person name="Wei W."/>
            <person name="Wang X."/>
            <person name="Wang C."/>
            <person name="Huo Q."/>
            <person name="Li W."/>
            <person name="Guo W."/>
            <person name="Chen H."/>
            <person name="Chen S."/>
            <person name="Zhou L."/>
            <person name="Zhou L."/>
            <person name="Ni X."/>
            <person name="Tian J."/>
            <person name="Zhou Y."/>
            <person name="Sheng Y."/>
            <person name="Liu T."/>
            <person name="Pan Y."/>
            <person name="Xia L."/>
            <person name="Li J."/>
            <person name="Zhao F."/>
            <person name="Cao W."/>
        </authorList>
    </citation>
    <scope>NUCLEOTIDE SEQUENCE</scope>
    <source>
        <strain evidence="1">Rmic-2018</strain>
        <tissue evidence="1">Larvae</tissue>
    </source>
</reference>
<accession>A0A9J6DNM1</accession>
<name>A0A9J6DNM1_RHIMP</name>
<evidence type="ECO:0000313" key="2">
    <source>
        <dbReference type="Proteomes" id="UP000821866"/>
    </source>
</evidence>
<keyword evidence="2" id="KW-1185">Reference proteome</keyword>
<sequence>MLWQCPVLNASFGSPATEDDWFNHLRSPDRALQHQAVQKAQKVAGELRLPVPKWAEPPGWPPHTGNQAGIPSPAAVALPGTEFKYEVLVKPQDTPSLAEPDNACYEAATYSDAVKWGTKRVQQTANTPKLSVTTTDGLAKFDQQIAQLQMEVKRLTQRRTHLTRPTGPIAMHGTDVQYAASVPESSSASASAQVQMTPAELLHFVARQLQELSKVLLANLLPQLPLLRKQRATTVSRSRTAGEIKLVSFAVALRWESSPLSACFYRKRSRFHASLVSLHMLPQPSLIDAAPMRWDLLARLRLML</sequence>
<protein>
    <submittedName>
        <fullName evidence="1">Uncharacterized protein</fullName>
    </submittedName>
</protein>
<gene>
    <name evidence="1" type="ORF">HPB51_018660</name>
</gene>